<evidence type="ECO:0000256" key="2">
    <source>
        <dbReference type="ARBA" id="ARBA00047806"/>
    </source>
</evidence>
<dbReference type="AlphaFoldDB" id="A0A1M6LE54"/>
<organism evidence="6 7">
    <name type="scientific">Propionispora hippei DSM 15287</name>
    <dbReference type="NCBI Taxonomy" id="1123003"/>
    <lineage>
        <taxon>Bacteria</taxon>
        <taxon>Bacillati</taxon>
        <taxon>Bacillota</taxon>
        <taxon>Negativicutes</taxon>
        <taxon>Selenomonadales</taxon>
        <taxon>Sporomusaceae</taxon>
        <taxon>Propionispora</taxon>
    </lineage>
</organism>
<dbReference type="RefSeq" id="WP_149735756.1">
    <property type="nucleotide sequence ID" value="NZ_FQZD01000033.1"/>
</dbReference>
<comment type="catalytic activity">
    <reaction evidence="3 4">
        <text>[thioredoxin]-disulfide + L-methionine + H2O = L-methionine (S)-S-oxide + [thioredoxin]-dithiol</text>
        <dbReference type="Rhea" id="RHEA:19993"/>
        <dbReference type="Rhea" id="RHEA-COMP:10698"/>
        <dbReference type="Rhea" id="RHEA-COMP:10700"/>
        <dbReference type="ChEBI" id="CHEBI:15377"/>
        <dbReference type="ChEBI" id="CHEBI:29950"/>
        <dbReference type="ChEBI" id="CHEBI:50058"/>
        <dbReference type="ChEBI" id="CHEBI:57844"/>
        <dbReference type="ChEBI" id="CHEBI:58772"/>
        <dbReference type="EC" id="1.8.4.11"/>
    </reaction>
</comment>
<evidence type="ECO:0000259" key="5">
    <source>
        <dbReference type="Pfam" id="PF01625"/>
    </source>
</evidence>
<evidence type="ECO:0000256" key="1">
    <source>
        <dbReference type="ARBA" id="ARBA00023002"/>
    </source>
</evidence>
<dbReference type="InterPro" id="IPR002569">
    <property type="entry name" value="Met_Sox_Rdtase_MsrA_dom"/>
</dbReference>
<feature type="active site" evidence="4">
    <location>
        <position position="10"/>
    </location>
</feature>
<dbReference type="HAMAP" id="MF_01401">
    <property type="entry name" value="MsrA"/>
    <property type="match status" value="1"/>
</dbReference>
<sequence>MKKIWLAGGCFWGVEAYYQQLKGVISTMVGYGQGKTEAPSYEAVCSGQTGHAEICEVVYDENVLPLVKLLEHYFRIIDPTTLNYQGHDQGTQYRTGVYFTDPADQPVIAGFLYSQQLHYNRPIVVEVEELRNFYPAEEYHQAYLDKNPHGYCHVNLSVARPEERK</sequence>
<reference evidence="6 7" key="1">
    <citation type="submission" date="2016-11" db="EMBL/GenBank/DDBJ databases">
        <authorList>
            <person name="Varghese N."/>
            <person name="Submissions S."/>
        </authorList>
    </citation>
    <scope>NUCLEOTIDE SEQUENCE [LARGE SCALE GENOMIC DNA]</scope>
    <source>
        <strain evidence="6 7">DSM 15287</strain>
    </source>
</reference>
<protein>
    <recommendedName>
        <fullName evidence="4">Peptide methionine sulfoxide reductase MsrA</fullName>
        <shortName evidence="4">Protein-methionine-S-oxide reductase</shortName>
        <ecNumber evidence="4">1.8.4.11</ecNumber>
    </recommendedName>
    <alternativeName>
        <fullName evidence="4">Peptide-methionine (S)-S-oxide reductase</fullName>
        <shortName evidence="4">Peptide Met(O) reductase</shortName>
    </alternativeName>
</protein>
<evidence type="ECO:0000256" key="4">
    <source>
        <dbReference type="HAMAP-Rule" id="MF_01401"/>
    </source>
</evidence>
<dbReference type="Pfam" id="PF01625">
    <property type="entry name" value="PMSR"/>
    <property type="match status" value="1"/>
</dbReference>
<evidence type="ECO:0000256" key="3">
    <source>
        <dbReference type="ARBA" id="ARBA00048782"/>
    </source>
</evidence>
<gene>
    <name evidence="4" type="primary">msrA</name>
    <name evidence="6" type="ORF">SAMN02745170_03102</name>
</gene>
<dbReference type="SUPFAM" id="SSF55068">
    <property type="entry name" value="Peptide methionine sulfoxide reductase"/>
    <property type="match status" value="1"/>
</dbReference>
<feature type="domain" description="Peptide methionine sulphoxide reductase MsrA" evidence="5">
    <location>
        <begin position="3"/>
        <end position="153"/>
    </location>
</feature>
<dbReference type="Proteomes" id="UP000322917">
    <property type="component" value="Unassembled WGS sequence"/>
</dbReference>
<dbReference type="EMBL" id="FQZD01000033">
    <property type="protein sequence ID" value="SHJ69500.1"/>
    <property type="molecule type" value="Genomic_DNA"/>
</dbReference>
<comment type="function">
    <text evidence="4">Has an important function as a repair enzyme for proteins that have been inactivated by oxidation. Catalyzes the reversible oxidation-reduction of methionine sulfoxide in proteins to methionine.</text>
</comment>
<dbReference type="GO" id="GO:0033744">
    <property type="term" value="F:L-methionine:thioredoxin-disulfide S-oxidoreductase activity"/>
    <property type="evidence" value="ECO:0007669"/>
    <property type="project" value="RHEA"/>
</dbReference>
<keyword evidence="1 4" id="KW-0560">Oxidoreductase</keyword>
<accession>A0A1M6LE54</accession>
<comment type="similarity">
    <text evidence="4">Belongs to the MsrA Met sulfoxide reductase family.</text>
</comment>
<dbReference type="PANTHER" id="PTHR42799">
    <property type="entry name" value="MITOCHONDRIAL PEPTIDE METHIONINE SULFOXIDE REDUCTASE"/>
    <property type="match status" value="1"/>
</dbReference>
<dbReference type="Gene3D" id="3.30.1060.10">
    <property type="entry name" value="Peptide methionine sulphoxide reductase MsrA"/>
    <property type="match status" value="1"/>
</dbReference>
<dbReference type="GO" id="GO:0005737">
    <property type="term" value="C:cytoplasm"/>
    <property type="evidence" value="ECO:0007669"/>
    <property type="project" value="TreeGrafter"/>
</dbReference>
<dbReference type="GO" id="GO:0034599">
    <property type="term" value="P:cellular response to oxidative stress"/>
    <property type="evidence" value="ECO:0007669"/>
    <property type="project" value="TreeGrafter"/>
</dbReference>
<proteinExistence type="inferred from homology"/>
<comment type="catalytic activity">
    <reaction evidence="2 4">
        <text>L-methionyl-[protein] + [thioredoxin]-disulfide + H2O = L-methionyl-(S)-S-oxide-[protein] + [thioredoxin]-dithiol</text>
        <dbReference type="Rhea" id="RHEA:14217"/>
        <dbReference type="Rhea" id="RHEA-COMP:10698"/>
        <dbReference type="Rhea" id="RHEA-COMP:10700"/>
        <dbReference type="Rhea" id="RHEA-COMP:12313"/>
        <dbReference type="Rhea" id="RHEA-COMP:12315"/>
        <dbReference type="ChEBI" id="CHEBI:15377"/>
        <dbReference type="ChEBI" id="CHEBI:16044"/>
        <dbReference type="ChEBI" id="CHEBI:29950"/>
        <dbReference type="ChEBI" id="CHEBI:44120"/>
        <dbReference type="ChEBI" id="CHEBI:50058"/>
        <dbReference type="EC" id="1.8.4.11"/>
    </reaction>
</comment>
<dbReference type="NCBIfam" id="TIGR00401">
    <property type="entry name" value="msrA"/>
    <property type="match status" value="1"/>
</dbReference>
<evidence type="ECO:0000313" key="6">
    <source>
        <dbReference type="EMBL" id="SHJ69500.1"/>
    </source>
</evidence>
<dbReference type="OrthoDB" id="4174719at2"/>
<dbReference type="InterPro" id="IPR050162">
    <property type="entry name" value="MsrA_MetSO_reductase"/>
</dbReference>
<keyword evidence="7" id="KW-1185">Reference proteome</keyword>
<name>A0A1M6LE54_9FIRM</name>
<dbReference type="PANTHER" id="PTHR42799:SF2">
    <property type="entry name" value="MITOCHONDRIAL PEPTIDE METHIONINE SULFOXIDE REDUCTASE"/>
    <property type="match status" value="1"/>
</dbReference>
<dbReference type="InterPro" id="IPR036509">
    <property type="entry name" value="Met_Sox_Rdtase_MsrA_sf"/>
</dbReference>
<dbReference type="EC" id="1.8.4.11" evidence="4"/>
<dbReference type="GO" id="GO:0008113">
    <property type="term" value="F:peptide-methionine (S)-S-oxide reductase activity"/>
    <property type="evidence" value="ECO:0007669"/>
    <property type="project" value="UniProtKB-UniRule"/>
</dbReference>
<evidence type="ECO:0000313" key="7">
    <source>
        <dbReference type="Proteomes" id="UP000322917"/>
    </source>
</evidence>